<keyword evidence="3" id="KW-0804">Transcription</keyword>
<sequence>MKVLPFKIPKPEHDALVYQEDKGILFYDKLHQHEEIQISYIIKGEGKLIVGDTVNYYKPNDILVIGSYLPHILKSDVSATEESEMLTLFFTKKSFGTNFFNMEETKALQPFFTRATHGFKAISDSEDMARLFLSLRSAEKLDRFLILLKLLKLGSSCEYQSLSSFIYDKHYSDSEGHRMRDIFEFTMGNFNANITLEDVSDKANMTKNAFCKYFKKRTNKTYFQFLTELRVEHATKLLVSENQFTIAEIAYESGFKNISNFNRQFKVIKKDTPSDFRKENIATF</sequence>
<evidence type="ECO:0000313" key="6">
    <source>
        <dbReference type="Proteomes" id="UP000289792"/>
    </source>
</evidence>
<comment type="caution">
    <text evidence="5">The sequence shown here is derived from an EMBL/GenBank/DDBJ whole genome shotgun (WGS) entry which is preliminary data.</text>
</comment>
<dbReference type="GO" id="GO:0043565">
    <property type="term" value="F:sequence-specific DNA binding"/>
    <property type="evidence" value="ECO:0007669"/>
    <property type="project" value="InterPro"/>
</dbReference>
<dbReference type="Pfam" id="PF12833">
    <property type="entry name" value="HTH_18"/>
    <property type="match status" value="1"/>
</dbReference>
<dbReference type="AlphaFoldDB" id="A0A4Q0XI94"/>
<accession>A0A4Q0XI94</accession>
<dbReference type="OrthoDB" id="1410704at2"/>
<organism evidence="5 6">
    <name type="scientific">Gelidibacter gilvus</name>
    <dbReference type="NCBI Taxonomy" id="59602"/>
    <lineage>
        <taxon>Bacteria</taxon>
        <taxon>Pseudomonadati</taxon>
        <taxon>Bacteroidota</taxon>
        <taxon>Flavobacteriia</taxon>
        <taxon>Flavobacteriales</taxon>
        <taxon>Flavobacteriaceae</taxon>
        <taxon>Gelidibacter</taxon>
    </lineage>
</organism>
<keyword evidence="6" id="KW-1185">Reference proteome</keyword>
<dbReference type="GO" id="GO:0003700">
    <property type="term" value="F:DNA-binding transcription factor activity"/>
    <property type="evidence" value="ECO:0007669"/>
    <property type="project" value="InterPro"/>
</dbReference>
<dbReference type="InterPro" id="IPR014710">
    <property type="entry name" value="RmlC-like_jellyroll"/>
</dbReference>
<dbReference type="SUPFAM" id="SSF51182">
    <property type="entry name" value="RmlC-like cupins"/>
    <property type="match status" value="1"/>
</dbReference>
<name>A0A4Q0XI94_9FLAO</name>
<keyword evidence="1" id="KW-0805">Transcription regulation</keyword>
<evidence type="ECO:0000256" key="1">
    <source>
        <dbReference type="ARBA" id="ARBA00023015"/>
    </source>
</evidence>
<evidence type="ECO:0000256" key="2">
    <source>
        <dbReference type="ARBA" id="ARBA00023125"/>
    </source>
</evidence>
<evidence type="ECO:0000313" key="5">
    <source>
        <dbReference type="EMBL" id="RXJ49749.1"/>
    </source>
</evidence>
<dbReference type="PROSITE" id="PS01124">
    <property type="entry name" value="HTH_ARAC_FAMILY_2"/>
    <property type="match status" value="1"/>
</dbReference>
<dbReference type="InterPro" id="IPR009057">
    <property type="entry name" value="Homeodomain-like_sf"/>
</dbReference>
<evidence type="ECO:0000259" key="4">
    <source>
        <dbReference type="PROSITE" id="PS01124"/>
    </source>
</evidence>
<keyword evidence="2" id="KW-0238">DNA-binding</keyword>
<reference evidence="5 6" key="1">
    <citation type="submission" date="2019-01" db="EMBL/GenBank/DDBJ databases">
        <title>Genome sequence of the Antarctic species Gelidibacter gilvus ACAM 158(T).</title>
        <authorList>
            <person name="Bowman J.P."/>
        </authorList>
    </citation>
    <scope>NUCLEOTIDE SEQUENCE [LARGE SCALE GENOMIC DNA]</scope>
    <source>
        <strain evidence="5 6">IC158</strain>
    </source>
</reference>
<evidence type="ECO:0000256" key="3">
    <source>
        <dbReference type="ARBA" id="ARBA00023163"/>
    </source>
</evidence>
<dbReference type="PANTHER" id="PTHR43280:SF2">
    <property type="entry name" value="HTH-TYPE TRANSCRIPTIONAL REGULATOR EXSA"/>
    <property type="match status" value="1"/>
</dbReference>
<dbReference type="SMART" id="SM00342">
    <property type="entry name" value="HTH_ARAC"/>
    <property type="match status" value="1"/>
</dbReference>
<dbReference type="Gene3D" id="2.60.120.10">
    <property type="entry name" value="Jelly Rolls"/>
    <property type="match status" value="1"/>
</dbReference>
<dbReference type="Gene3D" id="1.10.10.60">
    <property type="entry name" value="Homeodomain-like"/>
    <property type="match status" value="2"/>
</dbReference>
<dbReference type="PANTHER" id="PTHR43280">
    <property type="entry name" value="ARAC-FAMILY TRANSCRIPTIONAL REGULATOR"/>
    <property type="match status" value="1"/>
</dbReference>
<protein>
    <submittedName>
        <fullName evidence="5">AraC family transcriptional regulator</fullName>
    </submittedName>
</protein>
<dbReference type="InterPro" id="IPR018060">
    <property type="entry name" value="HTH_AraC"/>
</dbReference>
<dbReference type="Proteomes" id="UP000289792">
    <property type="component" value="Unassembled WGS sequence"/>
</dbReference>
<dbReference type="EMBL" id="SDDZ01000006">
    <property type="protein sequence ID" value="RXJ49749.1"/>
    <property type="molecule type" value="Genomic_DNA"/>
</dbReference>
<dbReference type="SUPFAM" id="SSF46689">
    <property type="entry name" value="Homeodomain-like"/>
    <property type="match status" value="2"/>
</dbReference>
<feature type="domain" description="HTH araC/xylS-type" evidence="4">
    <location>
        <begin position="180"/>
        <end position="279"/>
    </location>
</feature>
<gene>
    <name evidence="5" type="ORF">ESZ48_11320</name>
</gene>
<proteinExistence type="predicted"/>
<dbReference type="InterPro" id="IPR011051">
    <property type="entry name" value="RmlC_Cupin_sf"/>
</dbReference>